<dbReference type="GO" id="GO:0030674">
    <property type="term" value="F:protein-macromolecule adaptor activity"/>
    <property type="evidence" value="ECO:0007669"/>
    <property type="project" value="TreeGrafter"/>
</dbReference>
<keyword evidence="4" id="KW-0853">WD repeat</keyword>
<dbReference type="EMBL" id="LSSL01000099">
    <property type="protein sequence ID" value="OLY85480.1"/>
    <property type="molecule type" value="Genomic_DNA"/>
</dbReference>
<dbReference type="InterPro" id="IPR051865">
    <property type="entry name" value="WD-repeat_CDT2_adapter"/>
</dbReference>
<evidence type="ECO:0000313" key="6">
    <source>
        <dbReference type="Proteomes" id="UP000187455"/>
    </source>
</evidence>
<evidence type="ECO:0000256" key="2">
    <source>
        <dbReference type="ARBA" id="ARBA00022786"/>
    </source>
</evidence>
<comment type="caution">
    <text evidence="5">The sequence shown here is derived from an EMBL/GenBank/DDBJ whole genome shotgun (WGS) entry which is preliminary data.</text>
</comment>
<evidence type="ECO:0000256" key="1">
    <source>
        <dbReference type="ARBA" id="ARBA00004906"/>
    </source>
</evidence>
<evidence type="ECO:0000313" key="5">
    <source>
        <dbReference type="EMBL" id="OLY85480.1"/>
    </source>
</evidence>
<evidence type="ECO:0000256" key="3">
    <source>
        <dbReference type="ARBA" id="ARBA00038344"/>
    </source>
</evidence>
<name>A0A1R0H8H1_9FUNG</name>
<dbReference type="PROSITE" id="PS50082">
    <property type="entry name" value="WD_REPEATS_2"/>
    <property type="match status" value="1"/>
</dbReference>
<dbReference type="Proteomes" id="UP000187455">
    <property type="component" value="Unassembled WGS sequence"/>
</dbReference>
<dbReference type="PANTHER" id="PTHR22852">
    <property type="entry name" value="LETHAL 2 DENTICLELESS PROTEIN RETINOIC ACID-REGULATED NUCLEAR MATRIX-ASSOCIATED PROTEIN"/>
    <property type="match status" value="1"/>
</dbReference>
<keyword evidence="6" id="KW-1185">Reference proteome</keyword>
<feature type="repeat" description="WD" evidence="4">
    <location>
        <begin position="326"/>
        <end position="367"/>
    </location>
</feature>
<dbReference type="GO" id="GO:0043161">
    <property type="term" value="P:proteasome-mediated ubiquitin-dependent protein catabolic process"/>
    <property type="evidence" value="ECO:0007669"/>
    <property type="project" value="TreeGrafter"/>
</dbReference>
<dbReference type="InterPro" id="IPR001680">
    <property type="entry name" value="WD40_rpt"/>
</dbReference>
<protein>
    <submittedName>
        <fullName evidence="5">Uncharacterized protein</fullName>
    </submittedName>
</protein>
<dbReference type="PANTHER" id="PTHR22852:SF0">
    <property type="entry name" value="DENTICLELESS PROTEIN HOMOLOG"/>
    <property type="match status" value="1"/>
</dbReference>
<gene>
    <name evidence="5" type="ORF">AYI68_g331</name>
</gene>
<reference evidence="5 6" key="1">
    <citation type="journal article" date="2016" name="Mol. Biol. Evol.">
        <title>Genome-Wide Survey of Gut Fungi (Harpellales) Reveals the First Horizontally Transferred Ubiquitin Gene from a Mosquito Host.</title>
        <authorList>
            <person name="Wang Y."/>
            <person name="White M.M."/>
            <person name="Kvist S."/>
            <person name="Moncalvo J.M."/>
        </authorList>
    </citation>
    <scope>NUCLEOTIDE SEQUENCE [LARGE SCALE GENOMIC DNA]</scope>
    <source>
        <strain evidence="5 6">ALG-7-W6</strain>
    </source>
</reference>
<dbReference type="InterPro" id="IPR036322">
    <property type="entry name" value="WD40_repeat_dom_sf"/>
</dbReference>
<dbReference type="InterPro" id="IPR015943">
    <property type="entry name" value="WD40/YVTN_repeat-like_dom_sf"/>
</dbReference>
<organism evidence="5 6">
    <name type="scientific">Smittium mucronatum</name>
    <dbReference type="NCBI Taxonomy" id="133383"/>
    <lineage>
        <taxon>Eukaryota</taxon>
        <taxon>Fungi</taxon>
        <taxon>Fungi incertae sedis</taxon>
        <taxon>Zoopagomycota</taxon>
        <taxon>Kickxellomycotina</taxon>
        <taxon>Harpellomycetes</taxon>
        <taxon>Harpellales</taxon>
        <taxon>Legeriomycetaceae</taxon>
        <taxon>Smittium</taxon>
    </lineage>
</organism>
<accession>A0A1R0H8H1</accession>
<evidence type="ECO:0000256" key="4">
    <source>
        <dbReference type="PROSITE-ProRule" id="PRU00221"/>
    </source>
</evidence>
<keyword evidence="2" id="KW-0833">Ubl conjugation pathway</keyword>
<dbReference type="Gene3D" id="2.130.10.10">
    <property type="entry name" value="YVTN repeat-like/Quinoprotein amine dehydrogenase"/>
    <property type="match status" value="1"/>
</dbReference>
<dbReference type="OrthoDB" id="2096344at2759"/>
<dbReference type="SUPFAM" id="SSF50978">
    <property type="entry name" value="WD40 repeat-like"/>
    <property type="match status" value="1"/>
</dbReference>
<dbReference type="STRING" id="133383.A0A1R0H8H1"/>
<proteinExistence type="inferred from homology"/>
<dbReference type="GO" id="GO:0005634">
    <property type="term" value="C:nucleus"/>
    <property type="evidence" value="ECO:0007669"/>
    <property type="project" value="TreeGrafter"/>
</dbReference>
<comment type="similarity">
    <text evidence="3">Belongs to the WD repeat cdt2 family.</text>
</comment>
<sequence length="383" mass="42763">MSSSQRTLFSFFRDAKSVENSEFSSFKGEGLKTPHGEVASVILKISPKSKKRKVNFLTAISPPKTAGQLSINEHFADVTAKEKDLSKLNTSSIVPQISNLNYLNLQKPSKIKFGALSSTNQSFALYPPKNTQNVCTLDINAKEFPNPNFPFSPIDSQKSISQPSADQDLLPYSNVNLFNEPNSINSLGILKRSKSEFISNSEIETTSQPKNMNYSKKIFSEPKYDAIILNLTQTCSLISRPDRLIYNGNLEMNSGSSCPLPTYCTFSNGTHTGYNKAAFSDESGYINIFNTSSENMEHIDFFKDTDPSGFVDEYPKNGNLPILSRFKAHENSIFTFKFLNDDESILTSSADCTIARYDLETSKKLETYRGHTEVATEKYPYGI</sequence>
<comment type="pathway">
    <text evidence="1">Protein modification; protein ubiquitination.</text>
</comment>
<dbReference type="AlphaFoldDB" id="A0A1R0H8H1"/>